<evidence type="ECO:0008006" key="5">
    <source>
        <dbReference type="Google" id="ProtNLM"/>
    </source>
</evidence>
<sequence length="321" mass="37416">MGNFSFIVQKKFRELNSEQQQIFISEFERRKKSVGVAYLLWFLGGWYYAYLKKVGWLILFILTAGGFFIWAIIDLFRIPKLVETYNNDLALEVLRDVLIIFPNQNIENSDQNISNKRVNDRYIAQKIQSGESYSFFIIVGLIVLFTVSAFYFKPNNMEMQNKIVNDIMAQQPQLFKIMKDFFAGEQLNDKQSQRFITSFLAGNGYENIDVYEEDFVLLRKLVYEDKNDKQNLITAYGFLGYTKVFYGNEALNERKLRSSKNGNSNLKDKPYEYSIIESSNVYEKFKSPNSEDNNKQSKNKATDNQEVKSSTNTIGDSIQIN</sequence>
<dbReference type="AlphaFoldDB" id="A0A4U8W9V0"/>
<feature type="compositionally biased region" description="Polar residues" evidence="1">
    <location>
        <begin position="307"/>
        <end position="321"/>
    </location>
</feature>
<feature type="region of interest" description="Disordered" evidence="1">
    <location>
        <begin position="284"/>
        <end position="321"/>
    </location>
</feature>
<name>A0A4U8W9V0_9FLAO</name>
<dbReference type="Proteomes" id="UP000290013">
    <property type="component" value="Chromosome"/>
</dbReference>
<feature type="transmembrane region" description="Helical" evidence="2">
    <location>
        <begin position="56"/>
        <end position="76"/>
    </location>
</feature>
<protein>
    <recommendedName>
        <fullName evidence="5">TM2 domain-containing protein</fullName>
    </recommendedName>
</protein>
<keyword evidence="2" id="KW-1133">Transmembrane helix</keyword>
<proteinExistence type="predicted"/>
<feature type="transmembrane region" description="Helical" evidence="2">
    <location>
        <begin position="33"/>
        <end position="50"/>
    </location>
</feature>
<accession>A0A4U8W9V0</accession>
<organism evidence="3 4">
    <name type="scientific">Chryseobacterium taihuense</name>
    <dbReference type="NCBI Taxonomy" id="1141221"/>
    <lineage>
        <taxon>Bacteria</taxon>
        <taxon>Pseudomonadati</taxon>
        <taxon>Bacteroidota</taxon>
        <taxon>Flavobacteriia</taxon>
        <taxon>Flavobacteriales</taxon>
        <taxon>Weeksellaceae</taxon>
        <taxon>Chryseobacterium group</taxon>
        <taxon>Chryseobacterium</taxon>
    </lineage>
</organism>
<evidence type="ECO:0000313" key="4">
    <source>
        <dbReference type="Proteomes" id="UP000290013"/>
    </source>
</evidence>
<keyword evidence="2" id="KW-0472">Membrane</keyword>
<evidence type="ECO:0000256" key="1">
    <source>
        <dbReference type="SAM" id="MobiDB-lite"/>
    </source>
</evidence>
<reference evidence="3 4" key="1">
    <citation type="submission" date="2019-02" db="EMBL/GenBank/DDBJ databases">
        <authorList>
            <consortium name="Pathogen Informatics"/>
        </authorList>
    </citation>
    <scope>NUCLEOTIDE SEQUENCE [LARGE SCALE GENOMIC DNA]</scope>
    <source>
        <strain evidence="3 4">3012STDY6944375</strain>
    </source>
</reference>
<dbReference type="EMBL" id="LR215974">
    <property type="protein sequence ID" value="VFB02176.1"/>
    <property type="molecule type" value="Genomic_DNA"/>
</dbReference>
<feature type="compositionally biased region" description="Basic and acidic residues" evidence="1">
    <location>
        <begin position="292"/>
        <end position="306"/>
    </location>
</feature>
<gene>
    <name evidence="3" type="ORF">NCTC12078_00150</name>
</gene>
<feature type="transmembrane region" description="Helical" evidence="2">
    <location>
        <begin position="133"/>
        <end position="152"/>
    </location>
</feature>
<keyword evidence="2" id="KW-0812">Transmembrane</keyword>
<dbReference type="KEGG" id="ctai:NCTC12078_00150"/>
<dbReference type="RefSeq" id="WP_181951655.1">
    <property type="nucleotide sequence ID" value="NZ_LR215974.1"/>
</dbReference>
<evidence type="ECO:0000256" key="2">
    <source>
        <dbReference type="SAM" id="Phobius"/>
    </source>
</evidence>
<evidence type="ECO:0000313" key="3">
    <source>
        <dbReference type="EMBL" id="VFB02176.1"/>
    </source>
</evidence>